<accession>A0A8S3XH05</accession>
<organism evidence="2 3">
    <name type="scientific">Parnassius apollo</name>
    <name type="common">Apollo butterfly</name>
    <name type="synonym">Papilio apollo</name>
    <dbReference type="NCBI Taxonomy" id="110799"/>
    <lineage>
        <taxon>Eukaryota</taxon>
        <taxon>Metazoa</taxon>
        <taxon>Ecdysozoa</taxon>
        <taxon>Arthropoda</taxon>
        <taxon>Hexapoda</taxon>
        <taxon>Insecta</taxon>
        <taxon>Pterygota</taxon>
        <taxon>Neoptera</taxon>
        <taxon>Endopterygota</taxon>
        <taxon>Lepidoptera</taxon>
        <taxon>Glossata</taxon>
        <taxon>Ditrysia</taxon>
        <taxon>Papilionoidea</taxon>
        <taxon>Papilionidae</taxon>
        <taxon>Parnassiinae</taxon>
        <taxon>Parnassini</taxon>
        <taxon>Parnassius</taxon>
        <taxon>Parnassius</taxon>
    </lineage>
</organism>
<dbReference type="InterPro" id="IPR008906">
    <property type="entry name" value="HATC_C_dom"/>
</dbReference>
<keyword evidence="3" id="KW-1185">Reference proteome</keyword>
<evidence type="ECO:0000313" key="3">
    <source>
        <dbReference type="Proteomes" id="UP000691718"/>
    </source>
</evidence>
<dbReference type="Pfam" id="PF05699">
    <property type="entry name" value="Dimer_Tnp_hAT"/>
    <property type="match status" value="1"/>
</dbReference>
<dbReference type="GO" id="GO:0046983">
    <property type="term" value="F:protein dimerization activity"/>
    <property type="evidence" value="ECO:0007669"/>
    <property type="project" value="InterPro"/>
</dbReference>
<dbReference type="OrthoDB" id="6931915at2759"/>
<protein>
    <submittedName>
        <fullName evidence="2">(apollo) hypothetical protein</fullName>
    </submittedName>
</protein>
<feature type="domain" description="HAT C-terminal dimerisation" evidence="1">
    <location>
        <begin position="109"/>
        <end position="169"/>
    </location>
</feature>
<proteinExistence type="predicted"/>
<dbReference type="AlphaFoldDB" id="A0A8S3XH05"/>
<comment type="caution">
    <text evidence="2">The sequence shown here is derived from an EMBL/GenBank/DDBJ whole genome shotgun (WGS) entry which is preliminary data.</text>
</comment>
<sequence>MLKHPDVVKQPLKKTIFFTNCRNFLRTGALEIKKRYNMEDPVLSKLQALGPASALSNDFRIHVPTLMPLMEGVPRIIASFDDTKKQQIDDQWRILSIAKARHPAELKNTTEPDELWEMLHKTEDFFELASFALAVLAMPHANADCERVFSKTNLIKTDLRNRLITDTVNGTLLASESAKGPNRKGNCVNFEPSKEMYARMTAEKLYSKNKDDFTNIPDVEYN</sequence>
<name>A0A8S3XH05_PARAO</name>
<dbReference type="EMBL" id="CAJQZP010001132">
    <property type="protein sequence ID" value="CAG5019637.1"/>
    <property type="molecule type" value="Genomic_DNA"/>
</dbReference>
<reference evidence="2" key="1">
    <citation type="submission" date="2021-04" db="EMBL/GenBank/DDBJ databases">
        <authorList>
            <person name="Tunstrom K."/>
        </authorList>
    </citation>
    <scope>NUCLEOTIDE SEQUENCE</scope>
</reference>
<gene>
    <name evidence="2" type="ORF">PAPOLLO_LOCUS17109</name>
</gene>
<dbReference type="Proteomes" id="UP000691718">
    <property type="component" value="Unassembled WGS sequence"/>
</dbReference>
<evidence type="ECO:0000259" key="1">
    <source>
        <dbReference type="Pfam" id="PF05699"/>
    </source>
</evidence>
<evidence type="ECO:0000313" key="2">
    <source>
        <dbReference type="EMBL" id="CAG5019637.1"/>
    </source>
</evidence>